<accession>A0A3D9JQ52</accession>
<dbReference type="EMBL" id="QRDZ01000013">
    <property type="protein sequence ID" value="RED76152.1"/>
    <property type="molecule type" value="Genomic_DNA"/>
</dbReference>
<dbReference type="AlphaFoldDB" id="A0A3D9JQ52"/>
<dbReference type="Proteomes" id="UP000256977">
    <property type="component" value="Unassembled WGS sequence"/>
</dbReference>
<sequence>MVSVERIRFFHNQIVEEATSWRDANDILRKEAIQLQKEQTFPISFEVLFSNGESHIGVYKVSVNDVVFANLYAHILGFVEFMMGNSRPDNMPETLYKVLIAFDREEWSSFYYQTLLPSCGEEQVSWQHDQRIALLASILQQGKWETSFLPPNHELYKAEKERYFLTEAGTAFYRANQFEIRKLIRQNMQIRAAKRA</sequence>
<evidence type="ECO:0000313" key="1">
    <source>
        <dbReference type="EMBL" id="RED76152.1"/>
    </source>
</evidence>
<gene>
    <name evidence="1" type="ORF">DFP98_113213</name>
</gene>
<comment type="caution">
    <text evidence="1">The sequence shown here is derived from an EMBL/GenBank/DDBJ whole genome shotgun (WGS) entry which is preliminary data.</text>
</comment>
<name>A0A3D9JQ52_9BACL</name>
<evidence type="ECO:0000313" key="2">
    <source>
        <dbReference type="Proteomes" id="UP000256977"/>
    </source>
</evidence>
<proteinExistence type="predicted"/>
<reference evidence="1 2" key="1">
    <citation type="submission" date="2018-07" db="EMBL/GenBank/DDBJ databases">
        <title>Genomic Encyclopedia of Type Strains, Phase III (KMG-III): the genomes of soil and plant-associated and newly described type strains.</title>
        <authorList>
            <person name="Whitman W."/>
        </authorList>
    </citation>
    <scope>NUCLEOTIDE SEQUENCE [LARGE SCALE GENOMIC DNA]</scope>
    <source>
        <strain evidence="1 2">CECT 7287</strain>
    </source>
</reference>
<dbReference type="OrthoDB" id="9865553at2"/>
<organism evidence="1 2">
    <name type="scientific">Cohnella phaseoli</name>
    <dbReference type="NCBI Taxonomy" id="456490"/>
    <lineage>
        <taxon>Bacteria</taxon>
        <taxon>Bacillati</taxon>
        <taxon>Bacillota</taxon>
        <taxon>Bacilli</taxon>
        <taxon>Bacillales</taxon>
        <taxon>Paenibacillaceae</taxon>
        <taxon>Cohnella</taxon>
    </lineage>
</organism>
<protein>
    <submittedName>
        <fullName evidence="1">Uncharacterized protein</fullName>
    </submittedName>
</protein>
<keyword evidence="2" id="KW-1185">Reference proteome</keyword>
<dbReference type="RefSeq" id="WP_116061952.1">
    <property type="nucleotide sequence ID" value="NZ_QRDZ01000013.1"/>
</dbReference>